<protein>
    <submittedName>
        <fullName evidence="1">Uncharacterized protein</fullName>
    </submittedName>
</protein>
<proteinExistence type="predicted"/>
<dbReference type="GeneID" id="300581215"/>
<dbReference type="RefSeq" id="XP_073554650.1">
    <property type="nucleotide sequence ID" value="XM_073706765.1"/>
</dbReference>
<accession>A0ABY2GR78</accession>
<evidence type="ECO:0000313" key="1">
    <source>
        <dbReference type="EMBL" id="TFA98448.1"/>
    </source>
</evidence>
<reference evidence="1 2" key="1">
    <citation type="submission" date="2018-01" db="EMBL/GenBank/DDBJ databases">
        <title>Genome characterization of the sugarcane-associated fungus Trichoderma ghanense CCMA-1212 and their application in lignocelulose bioconversion.</title>
        <authorList>
            <person name="Steindorff A.S."/>
            <person name="Mendes T.D."/>
            <person name="Vilela E.S.D."/>
            <person name="Rodrigues D.S."/>
            <person name="Formighieri E.F."/>
            <person name="Melo I.S."/>
            <person name="Favaro L.C.L."/>
        </authorList>
    </citation>
    <scope>NUCLEOTIDE SEQUENCE [LARGE SCALE GENOMIC DNA]</scope>
    <source>
        <strain evidence="1 2">CCMA-1212</strain>
    </source>
</reference>
<evidence type="ECO:0000313" key="2">
    <source>
        <dbReference type="Proteomes" id="UP001642720"/>
    </source>
</evidence>
<sequence>MRFQRRRGWRAAREIVSPRRLAYLMEKIGHGTGLTHACTSTSGCTNGSGAYERTHHQAGTDTHTSGRCRSLQTCSSQAAARDWAPRTRPGKGSCCRNSRLGLKLFLPSNNNNMSS</sequence>
<comment type="caution">
    <text evidence="1">The sequence shown here is derived from an EMBL/GenBank/DDBJ whole genome shotgun (WGS) entry which is preliminary data.</text>
</comment>
<gene>
    <name evidence="1" type="ORF">CCMA1212_009692</name>
</gene>
<name>A0ABY2GR78_9HYPO</name>
<keyword evidence="2" id="KW-1185">Reference proteome</keyword>
<dbReference type="EMBL" id="PPTA01000019">
    <property type="protein sequence ID" value="TFA98448.1"/>
    <property type="molecule type" value="Genomic_DNA"/>
</dbReference>
<dbReference type="Proteomes" id="UP001642720">
    <property type="component" value="Unassembled WGS sequence"/>
</dbReference>
<organism evidence="1 2">
    <name type="scientific">Trichoderma ghanense</name>
    <dbReference type="NCBI Taxonomy" id="65468"/>
    <lineage>
        <taxon>Eukaryota</taxon>
        <taxon>Fungi</taxon>
        <taxon>Dikarya</taxon>
        <taxon>Ascomycota</taxon>
        <taxon>Pezizomycotina</taxon>
        <taxon>Sordariomycetes</taxon>
        <taxon>Hypocreomycetidae</taxon>
        <taxon>Hypocreales</taxon>
        <taxon>Hypocreaceae</taxon>
        <taxon>Trichoderma</taxon>
    </lineage>
</organism>